<accession>A0A4S8KP05</accession>
<evidence type="ECO:0000313" key="1">
    <source>
        <dbReference type="EMBL" id="THU77320.1"/>
    </source>
</evidence>
<gene>
    <name evidence="1" type="ORF">K435DRAFT_812565</name>
</gene>
<dbReference type="AlphaFoldDB" id="A0A4S8KP05"/>
<name>A0A4S8KP05_DENBC</name>
<dbReference type="EMBL" id="ML180479">
    <property type="protein sequence ID" value="THU77320.1"/>
    <property type="molecule type" value="Genomic_DNA"/>
</dbReference>
<proteinExistence type="predicted"/>
<organism evidence="1 2">
    <name type="scientific">Dendrothele bispora (strain CBS 962.96)</name>
    <dbReference type="NCBI Taxonomy" id="1314807"/>
    <lineage>
        <taxon>Eukaryota</taxon>
        <taxon>Fungi</taxon>
        <taxon>Dikarya</taxon>
        <taxon>Basidiomycota</taxon>
        <taxon>Agaricomycotina</taxon>
        <taxon>Agaricomycetes</taxon>
        <taxon>Agaricomycetidae</taxon>
        <taxon>Agaricales</taxon>
        <taxon>Agaricales incertae sedis</taxon>
        <taxon>Dendrothele</taxon>
    </lineage>
</organism>
<protein>
    <submittedName>
        <fullName evidence="1">Uncharacterized protein</fullName>
    </submittedName>
</protein>
<keyword evidence="2" id="KW-1185">Reference proteome</keyword>
<dbReference type="Proteomes" id="UP000297245">
    <property type="component" value="Unassembled WGS sequence"/>
</dbReference>
<sequence length="154" mass="17440">MREVGLPPTSTTKVGQAVSLWIRKKEVAHGIIVEQPEKFRLLQKSGDEYFNSFRAVVSISSLKTYVKPSTVQDQPVENVPKEFSECVLIKPPSDIPEIAVTAEESQTIGELLGIDSLSQLEGEEEEEEEEFLYTDDFEPEIPLRGRSLRRSRPY</sequence>
<evidence type="ECO:0000313" key="2">
    <source>
        <dbReference type="Proteomes" id="UP000297245"/>
    </source>
</evidence>
<reference evidence="1 2" key="1">
    <citation type="journal article" date="2019" name="Nat. Ecol. Evol.">
        <title>Megaphylogeny resolves global patterns of mushroom evolution.</title>
        <authorList>
            <person name="Varga T."/>
            <person name="Krizsan K."/>
            <person name="Foldi C."/>
            <person name="Dima B."/>
            <person name="Sanchez-Garcia M."/>
            <person name="Sanchez-Ramirez S."/>
            <person name="Szollosi G.J."/>
            <person name="Szarkandi J.G."/>
            <person name="Papp V."/>
            <person name="Albert L."/>
            <person name="Andreopoulos W."/>
            <person name="Angelini C."/>
            <person name="Antonin V."/>
            <person name="Barry K.W."/>
            <person name="Bougher N.L."/>
            <person name="Buchanan P."/>
            <person name="Buyck B."/>
            <person name="Bense V."/>
            <person name="Catcheside P."/>
            <person name="Chovatia M."/>
            <person name="Cooper J."/>
            <person name="Damon W."/>
            <person name="Desjardin D."/>
            <person name="Finy P."/>
            <person name="Geml J."/>
            <person name="Haridas S."/>
            <person name="Hughes K."/>
            <person name="Justo A."/>
            <person name="Karasinski D."/>
            <person name="Kautmanova I."/>
            <person name="Kiss B."/>
            <person name="Kocsube S."/>
            <person name="Kotiranta H."/>
            <person name="LaButti K.M."/>
            <person name="Lechner B.E."/>
            <person name="Liimatainen K."/>
            <person name="Lipzen A."/>
            <person name="Lukacs Z."/>
            <person name="Mihaltcheva S."/>
            <person name="Morgado L.N."/>
            <person name="Niskanen T."/>
            <person name="Noordeloos M.E."/>
            <person name="Ohm R.A."/>
            <person name="Ortiz-Santana B."/>
            <person name="Ovrebo C."/>
            <person name="Racz N."/>
            <person name="Riley R."/>
            <person name="Savchenko A."/>
            <person name="Shiryaev A."/>
            <person name="Soop K."/>
            <person name="Spirin V."/>
            <person name="Szebenyi C."/>
            <person name="Tomsovsky M."/>
            <person name="Tulloss R.E."/>
            <person name="Uehling J."/>
            <person name="Grigoriev I.V."/>
            <person name="Vagvolgyi C."/>
            <person name="Papp T."/>
            <person name="Martin F.M."/>
            <person name="Miettinen O."/>
            <person name="Hibbett D.S."/>
            <person name="Nagy L.G."/>
        </authorList>
    </citation>
    <scope>NUCLEOTIDE SEQUENCE [LARGE SCALE GENOMIC DNA]</scope>
    <source>
        <strain evidence="1 2">CBS 962.96</strain>
    </source>
</reference>